<gene>
    <name evidence="1" type="ORF">UFOPK2786_01732</name>
</gene>
<organism evidence="1">
    <name type="scientific">freshwater metagenome</name>
    <dbReference type="NCBI Taxonomy" id="449393"/>
    <lineage>
        <taxon>unclassified sequences</taxon>
        <taxon>metagenomes</taxon>
        <taxon>ecological metagenomes</taxon>
    </lineage>
</organism>
<protein>
    <submittedName>
        <fullName evidence="1">Unannotated protein</fullName>
    </submittedName>
</protein>
<dbReference type="EMBL" id="CAEZYW010000334">
    <property type="protein sequence ID" value="CAB4759066.1"/>
    <property type="molecule type" value="Genomic_DNA"/>
</dbReference>
<reference evidence="1" key="1">
    <citation type="submission" date="2020-05" db="EMBL/GenBank/DDBJ databases">
        <authorList>
            <person name="Chiriac C."/>
            <person name="Salcher M."/>
            <person name="Ghai R."/>
            <person name="Kavagutti S V."/>
        </authorList>
    </citation>
    <scope>NUCLEOTIDE SEQUENCE</scope>
</reference>
<dbReference type="AlphaFoldDB" id="A0A6J6UHM1"/>
<name>A0A6J6UHM1_9ZZZZ</name>
<proteinExistence type="predicted"/>
<accession>A0A6J6UHM1</accession>
<evidence type="ECO:0000313" key="1">
    <source>
        <dbReference type="EMBL" id="CAB4759066.1"/>
    </source>
</evidence>
<sequence length="189" mass="19342">MDVTVTAVEAVSPPSVVVTVIVAAPAATAVTTPLVLTDAIDVFDDAHVTAGVDAVLGATTAVSAWVWPRFKVTEVGETVTPVTGTVVEPPLSKAPALTMPTPHVLTGSGSQTPPGKGVNIPDVFIRVSTCAGVNEGFCEIMSATTPETWGVAMLVPLYEAYEGVLGVVEPLFRVDQMPTPGAAMSTMAP</sequence>